<feature type="chain" id="PRO_5044096818" evidence="4">
    <location>
        <begin position="25"/>
        <end position="534"/>
    </location>
</feature>
<dbReference type="KEGG" id="ahal:FTX54_015385"/>
<dbReference type="Gene3D" id="3.40.630.40">
    <property type="entry name" value="Zn-dependent exopeptidases"/>
    <property type="match status" value="1"/>
</dbReference>
<dbReference type="GO" id="GO:0008745">
    <property type="term" value="F:N-acetylmuramoyl-L-alanine amidase activity"/>
    <property type="evidence" value="ECO:0007669"/>
    <property type="project" value="UniProtKB-EC"/>
</dbReference>
<dbReference type="GO" id="GO:0009253">
    <property type="term" value="P:peptidoglycan catabolic process"/>
    <property type="evidence" value="ECO:0007669"/>
    <property type="project" value="InterPro"/>
</dbReference>
<dbReference type="Proteomes" id="UP000321816">
    <property type="component" value="Chromosome"/>
</dbReference>
<evidence type="ECO:0000259" key="5">
    <source>
        <dbReference type="PROSITE" id="PS51272"/>
    </source>
</evidence>
<name>A0A5C7FA34_9BACI</name>
<keyword evidence="3" id="KW-0961">Cell wall biogenesis/degradation</keyword>
<feature type="domain" description="SLH" evidence="5">
    <location>
        <begin position="78"/>
        <end position="141"/>
    </location>
</feature>
<gene>
    <name evidence="7" type="ORF">FTX54_015385</name>
</gene>
<dbReference type="InterPro" id="IPR002508">
    <property type="entry name" value="MurNAc-LAA_cat"/>
</dbReference>
<evidence type="ECO:0000256" key="1">
    <source>
        <dbReference type="ARBA" id="ARBA00022729"/>
    </source>
</evidence>
<dbReference type="Pfam" id="PF01520">
    <property type="entry name" value="Amidase_3"/>
    <property type="match status" value="1"/>
</dbReference>
<organism evidence="7 8">
    <name type="scientific">Alkalicoccus halolimnae</name>
    <dbReference type="NCBI Taxonomy" id="1667239"/>
    <lineage>
        <taxon>Bacteria</taxon>
        <taxon>Bacillati</taxon>
        <taxon>Bacillota</taxon>
        <taxon>Bacilli</taxon>
        <taxon>Bacillales</taxon>
        <taxon>Bacillaceae</taxon>
        <taxon>Alkalicoccus</taxon>
    </lineage>
</organism>
<dbReference type="SMART" id="SM00287">
    <property type="entry name" value="SH3b"/>
    <property type="match status" value="2"/>
</dbReference>
<dbReference type="InterPro" id="IPR003646">
    <property type="entry name" value="SH3-like_bac-type"/>
</dbReference>
<proteinExistence type="predicted"/>
<dbReference type="CDD" id="cd02696">
    <property type="entry name" value="MurNAc-LAA"/>
    <property type="match status" value="1"/>
</dbReference>
<evidence type="ECO:0000259" key="6">
    <source>
        <dbReference type="PROSITE" id="PS51781"/>
    </source>
</evidence>
<feature type="domain" description="SH3b" evidence="6">
    <location>
        <begin position="286"/>
        <end position="348"/>
    </location>
</feature>
<dbReference type="EMBL" id="CP144914">
    <property type="protein sequence ID" value="WWD79756.1"/>
    <property type="molecule type" value="Genomic_DNA"/>
</dbReference>
<keyword evidence="2 7" id="KW-0378">Hydrolase</keyword>
<dbReference type="AlphaFoldDB" id="A0A5C7FA34"/>
<evidence type="ECO:0000256" key="2">
    <source>
        <dbReference type="ARBA" id="ARBA00022801"/>
    </source>
</evidence>
<dbReference type="SUPFAM" id="SSF53187">
    <property type="entry name" value="Zn-dependent exopeptidases"/>
    <property type="match status" value="1"/>
</dbReference>
<feature type="signal peptide" evidence="4">
    <location>
        <begin position="1"/>
        <end position="24"/>
    </location>
</feature>
<dbReference type="Gene3D" id="2.30.30.40">
    <property type="entry name" value="SH3 Domains"/>
    <property type="match status" value="2"/>
</dbReference>
<accession>A0A5C7FA34</accession>
<feature type="domain" description="SLH" evidence="5">
    <location>
        <begin position="142"/>
        <end position="200"/>
    </location>
</feature>
<reference evidence="7 8" key="1">
    <citation type="submission" date="2024-01" db="EMBL/GenBank/DDBJ databases">
        <title>Complete Genome Sequence of Alkalicoccus halolimnae BZ-SZ-XJ29T, a Moderately Halophilic Bacterium Isolated from a Salt Lake.</title>
        <authorList>
            <person name="Zhao B."/>
        </authorList>
    </citation>
    <scope>NUCLEOTIDE SEQUENCE [LARGE SCALE GENOMIC DNA]</scope>
    <source>
        <strain evidence="7 8">BZ-SZ-XJ29</strain>
    </source>
</reference>
<dbReference type="Pfam" id="PF08239">
    <property type="entry name" value="SH3_3"/>
    <property type="match status" value="2"/>
</dbReference>
<keyword evidence="1 4" id="KW-0732">Signal</keyword>
<evidence type="ECO:0000313" key="7">
    <source>
        <dbReference type="EMBL" id="WWD79756.1"/>
    </source>
</evidence>
<dbReference type="InterPro" id="IPR050695">
    <property type="entry name" value="N-acetylmuramoyl_amidase_3"/>
</dbReference>
<dbReference type="PANTHER" id="PTHR30404:SF0">
    <property type="entry name" value="N-ACETYLMURAMOYL-L-ALANINE AMIDASE AMIC"/>
    <property type="match status" value="1"/>
</dbReference>
<dbReference type="PANTHER" id="PTHR30404">
    <property type="entry name" value="N-ACETYLMURAMOYL-L-ALANINE AMIDASE"/>
    <property type="match status" value="1"/>
</dbReference>
<dbReference type="RefSeq" id="WP_147802777.1">
    <property type="nucleotide sequence ID" value="NZ_CP144914.1"/>
</dbReference>
<evidence type="ECO:0000313" key="8">
    <source>
        <dbReference type="Proteomes" id="UP000321816"/>
    </source>
</evidence>
<keyword evidence="8" id="KW-1185">Reference proteome</keyword>
<dbReference type="GO" id="GO:0071555">
    <property type="term" value="P:cell wall organization"/>
    <property type="evidence" value="ECO:0007669"/>
    <property type="project" value="UniProtKB-KW"/>
</dbReference>
<protein>
    <submittedName>
        <fullName evidence="7">N-acetylmuramoyl-L-alanine amidase</fullName>
        <ecNumber evidence="7">3.5.1.28</ecNumber>
    </submittedName>
</protein>
<dbReference type="SMART" id="SM00646">
    <property type="entry name" value="Ami_3"/>
    <property type="match status" value="1"/>
</dbReference>
<evidence type="ECO:0000256" key="3">
    <source>
        <dbReference type="ARBA" id="ARBA00023316"/>
    </source>
</evidence>
<feature type="domain" description="SLH" evidence="5">
    <location>
        <begin position="19"/>
        <end position="77"/>
    </location>
</feature>
<dbReference type="Pfam" id="PF00395">
    <property type="entry name" value="SLH"/>
    <property type="match status" value="3"/>
</dbReference>
<dbReference type="GO" id="GO:0030288">
    <property type="term" value="C:outer membrane-bounded periplasmic space"/>
    <property type="evidence" value="ECO:0007669"/>
    <property type="project" value="TreeGrafter"/>
</dbReference>
<dbReference type="PROSITE" id="PS51781">
    <property type="entry name" value="SH3B"/>
    <property type="match status" value="2"/>
</dbReference>
<feature type="domain" description="SH3b" evidence="6">
    <location>
        <begin position="207"/>
        <end position="270"/>
    </location>
</feature>
<evidence type="ECO:0000256" key="4">
    <source>
        <dbReference type="SAM" id="SignalP"/>
    </source>
</evidence>
<dbReference type="InterPro" id="IPR001119">
    <property type="entry name" value="SLH_dom"/>
</dbReference>
<dbReference type="PROSITE" id="PS51272">
    <property type="entry name" value="SLH"/>
    <property type="match status" value="3"/>
</dbReference>
<dbReference type="OrthoDB" id="9806267at2"/>
<sequence>MKKNLIWILSLVLLLTFFAAPASASTSFSDTNASEVQKLAQDGIVKGKSPGVFSPRSTLTRAEAATMIARAINADGKNGKSSFDDARGHWAEGEIAEMERRGIINGYGDQTFRPNADISRQEMTTVLSRAFTYNPIKGSFFTDVKPDSFYYKFIRELGDAQIVNGYQDGTYRPKETITRIDFSYMVARTLYSEFSATVDSVALGNAKSTGVVTSSGNLNVRPSPSTEYSALGSIPRGTTVSIHEREGNWALVSTKDIRGYVSLSFIDEDGEKEEEVDNSGPGKVIAEGKVVNANNLNVRTGPGTSNDRVGTIPNGTTVNVHELLSGWAKVSTDSVTGYVSLYYLQIIDPEAASSLQGKTVVIDAGHGGNDPGAVANGLQEKEINLDVSLRLETRLKAAGANVVMTRRSDWYPSLAERVRVANNAKADIFISVHANAAGATSASGTETFFDAAYWGGDSKKLAENLQTEMIDKLKTRDRGVKQQGFYVIRNTTMPSVLVELGFMTNKAEADRMKTNSFRNAAADALYEGTVNYFK</sequence>
<dbReference type="EC" id="3.5.1.28" evidence="7"/>